<sequence>MVGSISVRPQMVGQLSNDIANDSKGISQELDTLDSQVRSLIDQWDGAAQEAYYRAQIEWNKKIQEMNQILAQISTTTQQIADQYVESDNRSAARF</sequence>
<keyword evidence="2" id="KW-0808">Transferase</keyword>
<dbReference type="GO" id="GO:0016779">
    <property type="term" value="F:nucleotidyltransferase activity"/>
    <property type="evidence" value="ECO:0007669"/>
    <property type="project" value="UniProtKB-KW"/>
</dbReference>
<dbReference type="RefSeq" id="WP_026645626.1">
    <property type="nucleotide sequence ID" value="NZ_NMYC01000003.1"/>
</dbReference>
<comment type="caution">
    <text evidence="2">The sequence shown here is derived from an EMBL/GenBank/DDBJ whole genome shotgun (WGS) entry which is preliminary data.</text>
</comment>
<dbReference type="InterPro" id="IPR010310">
    <property type="entry name" value="T7SS_ESAT-6-like"/>
</dbReference>
<dbReference type="Proteomes" id="UP000234935">
    <property type="component" value="Unassembled WGS sequence"/>
</dbReference>
<protein>
    <recommendedName>
        <fullName evidence="1">ESAT-6-like protein</fullName>
    </recommendedName>
</protein>
<accession>A0A2N5IZI9</accession>
<dbReference type="InterPro" id="IPR036689">
    <property type="entry name" value="ESAT-6-like_sf"/>
</dbReference>
<keyword evidence="3" id="KW-1185">Reference proteome</keyword>
<dbReference type="AlphaFoldDB" id="A0A2N5IZI9"/>
<dbReference type="SUPFAM" id="SSF140453">
    <property type="entry name" value="EsxAB dimer-like"/>
    <property type="match status" value="1"/>
</dbReference>
<proteinExistence type="inferred from homology"/>
<evidence type="ECO:0000313" key="3">
    <source>
        <dbReference type="Proteomes" id="UP000234935"/>
    </source>
</evidence>
<dbReference type="EMBL" id="NMYC01000003">
    <property type="protein sequence ID" value="PLS27372.1"/>
    <property type="molecule type" value="Genomic_DNA"/>
</dbReference>
<dbReference type="Gene3D" id="1.10.287.1060">
    <property type="entry name" value="ESAT-6-like"/>
    <property type="match status" value="1"/>
</dbReference>
<organism evidence="2 3">
    <name type="scientific">Bifidobacterium anseris</name>
    <dbReference type="NCBI Taxonomy" id="2020963"/>
    <lineage>
        <taxon>Bacteria</taxon>
        <taxon>Bacillati</taxon>
        <taxon>Actinomycetota</taxon>
        <taxon>Actinomycetes</taxon>
        <taxon>Bifidobacteriales</taxon>
        <taxon>Bifidobacteriaceae</taxon>
        <taxon>Bifidobacterium</taxon>
    </lineage>
</organism>
<name>A0A2N5IZI9_9BIFI</name>
<dbReference type="OrthoDB" id="3192437at2"/>
<evidence type="ECO:0000256" key="1">
    <source>
        <dbReference type="RuleBase" id="RU362001"/>
    </source>
</evidence>
<dbReference type="Pfam" id="PF06013">
    <property type="entry name" value="WXG100"/>
    <property type="match status" value="1"/>
</dbReference>
<keyword evidence="2" id="KW-0548">Nucleotidyltransferase</keyword>
<gene>
    <name evidence="2" type="ORF">CGZ88_0899</name>
</gene>
<comment type="similarity">
    <text evidence="1">Belongs to the WXG100 family.</text>
</comment>
<reference evidence="2 3" key="1">
    <citation type="submission" date="2017-07" db="EMBL/GenBank/DDBJ databases">
        <title>Bifidobacterium novel species.</title>
        <authorList>
            <person name="Lugli G.A."/>
            <person name="Milani C."/>
            <person name="Duranti S."/>
            <person name="Mangifesta M."/>
        </authorList>
    </citation>
    <scope>NUCLEOTIDE SEQUENCE [LARGE SCALE GENOMIC DNA]</scope>
    <source>
        <strain evidence="3">Goo31D</strain>
    </source>
</reference>
<evidence type="ECO:0000313" key="2">
    <source>
        <dbReference type="EMBL" id="PLS27372.1"/>
    </source>
</evidence>
<dbReference type="NCBIfam" id="TIGR03930">
    <property type="entry name" value="WXG100_ESAT6"/>
    <property type="match status" value="1"/>
</dbReference>